<dbReference type="Proteomes" id="UP000252249">
    <property type="component" value="Unassembled WGS sequence"/>
</dbReference>
<dbReference type="GO" id="GO:0016020">
    <property type="term" value="C:membrane"/>
    <property type="evidence" value="ECO:0007669"/>
    <property type="project" value="InterPro"/>
</dbReference>
<accession>A0A368P5D6</accession>
<dbReference type="SUPFAM" id="SSF52540">
    <property type="entry name" value="P-loop containing nucleoside triphosphate hydrolases"/>
    <property type="match status" value="1"/>
</dbReference>
<comment type="caution">
    <text evidence="1">The sequence shown here is derived from an EMBL/GenBank/DDBJ whole genome shotgun (WGS) entry which is preliminary data.</text>
</comment>
<proteinExistence type="predicted"/>
<evidence type="ECO:0000313" key="2">
    <source>
        <dbReference type="Proteomes" id="UP000252249"/>
    </source>
</evidence>
<evidence type="ECO:0008006" key="3">
    <source>
        <dbReference type="Google" id="ProtNLM"/>
    </source>
</evidence>
<dbReference type="Pfam" id="PF03567">
    <property type="entry name" value="Sulfotransfer_2"/>
    <property type="match status" value="1"/>
</dbReference>
<organism evidence="1 2">
    <name type="scientific">Oceanihabitans sediminis</name>
    <dbReference type="NCBI Taxonomy" id="1812012"/>
    <lineage>
        <taxon>Bacteria</taxon>
        <taxon>Pseudomonadati</taxon>
        <taxon>Bacteroidota</taxon>
        <taxon>Flavobacteriia</taxon>
        <taxon>Flavobacteriales</taxon>
        <taxon>Flavobacteriaceae</taxon>
        <taxon>Oceanihabitans</taxon>
    </lineage>
</organism>
<reference evidence="1 2" key="1">
    <citation type="submission" date="2018-07" db="EMBL/GenBank/DDBJ databases">
        <title>Oceanihabitans testaceum sp. nov., isolated from marine sediment.</title>
        <authorList>
            <person name="Li C.-M."/>
        </authorList>
    </citation>
    <scope>NUCLEOTIDE SEQUENCE [LARGE SCALE GENOMIC DNA]</scope>
    <source>
        <strain evidence="1 2">S9-10</strain>
    </source>
</reference>
<evidence type="ECO:0000313" key="1">
    <source>
        <dbReference type="EMBL" id="RCU57115.1"/>
    </source>
</evidence>
<gene>
    <name evidence="1" type="ORF">DU428_09225</name>
</gene>
<dbReference type="Gene3D" id="3.40.50.300">
    <property type="entry name" value="P-loop containing nucleotide triphosphate hydrolases"/>
    <property type="match status" value="1"/>
</dbReference>
<dbReference type="EMBL" id="QPIG01000003">
    <property type="protein sequence ID" value="RCU57115.1"/>
    <property type="molecule type" value="Genomic_DNA"/>
</dbReference>
<dbReference type="AlphaFoldDB" id="A0A368P5D6"/>
<name>A0A368P5D6_9FLAO</name>
<dbReference type="GO" id="GO:0008146">
    <property type="term" value="F:sulfotransferase activity"/>
    <property type="evidence" value="ECO:0007669"/>
    <property type="project" value="InterPro"/>
</dbReference>
<dbReference type="RefSeq" id="WP_113966826.1">
    <property type="nucleotide sequence ID" value="NZ_QNRP01000014.1"/>
</dbReference>
<sequence>MISHKHKCIFIHISKCAGSSIEAAFGIDITNISQTNNKNLFGWNPSSKMYLQHATPQQLIDNGFIDEKIWDSYYKFIIVRNPWDRGYSDYKWLMKEINKEDSFCNFLQKKGRFMRSLTDNSSSNYRGDHLYKQIDYFYLNNKLINYDKVIRFENLKNELPELEKDLNLKEGFFKKKYNVNSKPNKHYSTFYNNKRKKLVNNLYQEDIQFLGYTFEDKKSILDYIKLYKKSQDLV</sequence>
<protein>
    <recommendedName>
        <fullName evidence="3">Sulfotransferase family protein</fullName>
    </recommendedName>
</protein>
<dbReference type="OrthoDB" id="288532at2"/>
<keyword evidence="2" id="KW-1185">Reference proteome</keyword>
<dbReference type="InterPro" id="IPR005331">
    <property type="entry name" value="Sulfotransferase"/>
</dbReference>
<dbReference type="InterPro" id="IPR027417">
    <property type="entry name" value="P-loop_NTPase"/>
</dbReference>